<feature type="domain" description="DUF1266" evidence="1">
    <location>
        <begin position="184"/>
        <end position="346"/>
    </location>
</feature>
<accession>A0ABQ5ZU87</accession>
<dbReference type="Proteomes" id="UP001156682">
    <property type="component" value="Unassembled WGS sequence"/>
</dbReference>
<comment type="caution">
    <text evidence="2">The sequence shown here is derived from an EMBL/GenBank/DDBJ whole genome shotgun (WGS) entry which is preliminary data.</text>
</comment>
<dbReference type="Pfam" id="PF06889">
    <property type="entry name" value="DUF1266"/>
    <property type="match status" value="2"/>
</dbReference>
<evidence type="ECO:0000313" key="2">
    <source>
        <dbReference type="EMBL" id="GLR62607.1"/>
    </source>
</evidence>
<evidence type="ECO:0000313" key="3">
    <source>
        <dbReference type="Proteomes" id="UP001156682"/>
    </source>
</evidence>
<dbReference type="InterPro" id="IPR009677">
    <property type="entry name" value="DUF1266"/>
</dbReference>
<organism evidence="2 3">
    <name type="scientific">Marinospirillum insulare</name>
    <dbReference type="NCBI Taxonomy" id="217169"/>
    <lineage>
        <taxon>Bacteria</taxon>
        <taxon>Pseudomonadati</taxon>
        <taxon>Pseudomonadota</taxon>
        <taxon>Gammaproteobacteria</taxon>
        <taxon>Oceanospirillales</taxon>
        <taxon>Oceanospirillaceae</taxon>
        <taxon>Marinospirillum</taxon>
    </lineage>
</organism>
<dbReference type="EMBL" id="BSOR01000001">
    <property type="protein sequence ID" value="GLR62607.1"/>
    <property type="molecule type" value="Genomic_DNA"/>
</dbReference>
<feature type="domain" description="DUF1266" evidence="1">
    <location>
        <begin position="625"/>
        <end position="764"/>
    </location>
</feature>
<evidence type="ECO:0000259" key="1">
    <source>
        <dbReference type="Pfam" id="PF06889"/>
    </source>
</evidence>
<dbReference type="RefSeq" id="WP_027850048.1">
    <property type="nucleotide sequence ID" value="NZ_BSOR01000001.1"/>
</dbReference>
<proteinExistence type="predicted"/>
<keyword evidence="3" id="KW-1185">Reference proteome</keyword>
<gene>
    <name evidence="2" type="ORF">GCM10007878_00420</name>
</gene>
<reference evidence="3" key="1">
    <citation type="journal article" date="2019" name="Int. J. Syst. Evol. Microbiol.">
        <title>The Global Catalogue of Microorganisms (GCM) 10K type strain sequencing project: providing services to taxonomists for standard genome sequencing and annotation.</title>
        <authorList>
            <consortium name="The Broad Institute Genomics Platform"/>
            <consortium name="The Broad Institute Genome Sequencing Center for Infectious Disease"/>
            <person name="Wu L."/>
            <person name="Ma J."/>
        </authorList>
    </citation>
    <scope>NUCLEOTIDE SEQUENCE [LARGE SCALE GENOMIC DNA]</scope>
    <source>
        <strain evidence="3">NBRC 100033</strain>
    </source>
</reference>
<protein>
    <recommendedName>
        <fullName evidence="1">DUF1266 domain-containing protein</fullName>
    </recommendedName>
</protein>
<sequence>MFVTLTDWLRPLLLTTNDDRETGEILAECSLPQLADAYSFLHRAWHQTSASDLVSSVQVLAAMRHLHWIDSNESQAWLELFAQRLQQTYPTAEQLLARLEEEDYGVAKLKRMAQADFSNWQAKFSVECTLDKLSLQLPKALQARNTPIGYALAIRSSSFVVYQQPLDNKEKLKEKFWPDVQATLNEYWQVHSGKDCRQLLYWMAGQGQRYAWQLDAAWLQQAEESDRQVWRSELPEGYEDYANVLTQLEPGSQLDVAAWDWVRMADLAFAGYLAGYLTQAEWRTFGLVALWLLRSQYTSWQALANSYLLGYQLWQTQTEYTLSPELEHTWELLLESPFSPFQQLDWQALALDHPDFRDARANFSAGLDEPFLLTALVASLRDDASLLTGLAPDELPDERRDEAKDYLFAGLDIHPDEALTSTLSRFWQPGRVHHYDQLALNSRINKAPRLAKNLAAIPEVWEIWQQQLPELAELVKHPAGIVMAEKYAFYLVKAEETHHYPAKDRQQLTLALKDYLSWHYSTAQEMLQAWRGWDELLSKAEDEKPLLIELDWHLKDPGSLFRFIPWKRPPVSFTEPGKPVSEADLATLNLVGPLTGIHWSWPEKLPAWPAQELKSLLQDTHLFQTADDLIDYLNHLYHAGDRQEYLIAFSPFTLNEARLDAEIETHAIEERDEEQEAYYQRLLRVKHNSLGINDVDLTAWDMVQLVDLAVAGYQLNWLDDDQLHAWLAKVRDLITQEYSGWDDFARALLAGYNFFMNESATRSELLETFSQRLLSLLIAVPPQVGLWYTLAWPGERAREWNQAATALTTAKQRLH</sequence>
<name>A0ABQ5ZU87_9GAMM</name>